<comment type="caution">
    <text evidence="1">The sequence shown here is derived from an EMBL/GenBank/DDBJ whole genome shotgun (WGS) entry which is preliminary data.</text>
</comment>
<accession>S3LTB2</accession>
<name>S3LTB2_9SPIR</name>
<dbReference type="AlphaFoldDB" id="S3LTB2"/>
<sequence length="38" mass="4512">MWKIVYHPKAIMEIIVISVRQDNEVYEIAAKITSVYLF</sequence>
<dbReference type="HOGENOM" id="CLU_3334300_0_0_12"/>
<evidence type="ECO:0000313" key="2">
    <source>
        <dbReference type="Proteomes" id="UP000014605"/>
    </source>
</evidence>
<reference evidence="1 2" key="1">
    <citation type="submission" date="2013-04" db="EMBL/GenBank/DDBJ databases">
        <title>The Genome Sequence of Treponema vincentii F0403.</title>
        <authorList>
            <consortium name="The Broad Institute Genomics Platform"/>
            <person name="Earl A."/>
            <person name="Ward D."/>
            <person name="Feldgarden M."/>
            <person name="Gevers D."/>
            <person name="Leonetti C."/>
            <person name="Izard J."/>
            <person name="Walker B."/>
            <person name="Young S."/>
            <person name="Zeng Q."/>
            <person name="Gargeya S."/>
            <person name="Fitzgerald M."/>
            <person name="Haas B."/>
            <person name="Abouelleil A."/>
            <person name="Allen A.W."/>
            <person name="Alvarado L."/>
            <person name="Arachchi H.M."/>
            <person name="Berlin A.M."/>
            <person name="Chapman S.B."/>
            <person name="Gainer-Dewar J."/>
            <person name="Goldberg J."/>
            <person name="Griggs A."/>
            <person name="Gujja S."/>
            <person name="Hansen M."/>
            <person name="Howarth C."/>
            <person name="Imamovic A."/>
            <person name="Ireland A."/>
            <person name="Larimer J."/>
            <person name="McCowan C."/>
            <person name="Murphy C."/>
            <person name="Pearson M."/>
            <person name="Poon T.W."/>
            <person name="Priest M."/>
            <person name="Roberts A."/>
            <person name="Saif S."/>
            <person name="Shea T."/>
            <person name="Sisk P."/>
            <person name="Sykes S."/>
            <person name="Wortman J."/>
            <person name="Nusbaum C."/>
            <person name="Birren B."/>
        </authorList>
    </citation>
    <scope>NUCLEOTIDE SEQUENCE [LARGE SCALE GENOMIC DNA]</scope>
    <source>
        <strain evidence="1 2">F0403</strain>
    </source>
</reference>
<dbReference type="EMBL" id="ATFC01000002">
    <property type="protein sequence ID" value="EPF47697.1"/>
    <property type="molecule type" value="Genomic_DNA"/>
</dbReference>
<organism evidence="1 2">
    <name type="scientific">Treponema vincentii F0403</name>
    <dbReference type="NCBI Taxonomy" id="1125702"/>
    <lineage>
        <taxon>Bacteria</taxon>
        <taxon>Pseudomonadati</taxon>
        <taxon>Spirochaetota</taxon>
        <taxon>Spirochaetia</taxon>
        <taxon>Spirochaetales</taxon>
        <taxon>Treponemataceae</taxon>
        <taxon>Treponema</taxon>
    </lineage>
</organism>
<gene>
    <name evidence="1" type="ORF">HMPREF1222_00600</name>
</gene>
<proteinExistence type="predicted"/>
<dbReference type="Proteomes" id="UP000014605">
    <property type="component" value="Unassembled WGS sequence"/>
</dbReference>
<evidence type="ECO:0000313" key="1">
    <source>
        <dbReference type="EMBL" id="EPF47697.1"/>
    </source>
</evidence>
<keyword evidence="2" id="KW-1185">Reference proteome</keyword>
<protein>
    <submittedName>
        <fullName evidence="1">Uncharacterized protein</fullName>
    </submittedName>
</protein>